<keyword evidence="2" id="KW-0238">DNA-binding</keyword>
<dbReference type="GO" id="GO:0006950">
    <property type="term" value="P:response to stress"/>
    <property type="evidence" value="ECO:0007669"/>
    <property type="project" value="TreeGrafter"/>
</dbReference>
<sequence length="161" mass="18097">MSQTPCDRHGQPATTLTKPQLSAANAAWESLLQSYASMMRKFLADEVWEDLTAREYDVLYTLAKAGREIRQSELLEGVLLSQPAISRLVDRLVVRGLVLRRVADEDRRSILLCLSDEGRALQRKVGKCHGRLVAERMWAGLTAAEMQQLTELTSKIREANS</sequence>
<evidence type="ECO:0000259" key="4">
    <source>
        <dbReference type="PROSITE" id="PS50995"/>
    </source>
</evidence>
<dbReference type="EMBL" id="VFOS01000001">
    <property type="protein sequence ID" value="TQL64143.1"/>
    <property type="molecule type" value="Genomic_DNA"/>
</dbReference>
<evidence type="ECO:0000313" key="6">
    <source>
        <dbReference type="Proteomes" id="UP000315389"/>
    </source>
</evidence>
<dbReference type="PROSITE" id="PS50995">
    <property type="entry name" value="HTH_MARR_2"/>
    <property type="match status" value="1"/>
</dbReference>
<name>A0A542ZUU9_RARFA</name>
<organism evidence="5 6">
    <name type="scientific">Rarobacter faecitabidus</name>
    <dbReference type="NCBI Taxonomy" id="13243"/>
    <lineage>
        <taxon>Bacteria</taxon>
        <taxon>Bacillati</taxon>
        <taxon>Actinomycetota</taxon>
        <taxon>Actinomycetes</taxon>
        <taxon>Micrococcales</taxon>
        <taxon>Rarobacteraceae</taxon>
        <taxon>Rarobacter</taxon>
    </lineage>
</organism>
<dbReference type="PANTHER" id="PTHR33164">
    <property type="entry name" value="TRANSCRIPTIONAL REGULATOR, MARR FAMILY"/>
    <property type="match status" value="1"/>
</dbReference>
<dbReference type="InterPro" id="IPR039422">
    <property type="entry name" value="MarR/SlyA-like"/>
</dbReference>
<keyword evidence="1" id="KW-0805">Transcription regulation</keyword>
<dbReference type="GO" id="GO:0003700">
    <property type="term" value="F:DNA-binding transcription factor activity"/>
    <property type="evidence" value="ECO:0007669"/>
    <property type="project" value="InterPro"/>
</dbReference>
<dbReference type="PRINTS" id="PR00598">
    <property type="entry name" value="HTHMARR"/>
</dbReference>
<dbReference type="PANTHER" id="PTHR33164:SF43">
    <property type="entry name" value="HTH-TYPE TRANSCRIPTIONAL REPRESSOR YETL"/>
    <property type="match status" value="1"/>
</dbReference>
<evidence type="ECO:0000313" key="5">
    <source>
        <dbReference type="EMBL" id="TQL64143.1"/>
    </source>
</evidence>
<dbReference type="Pfam" id="PF12802">
    <property type="entry name" value="MarR_2"/>
    <property type="match status" value="1"/>
</dbReference>
<dbReference type="SMART" id="SM00347">
    <property type="entry name" value="HTH_MARR"/>
    <property type="match status" value="1"/>
</dbReference>
<gene>
    <name evidence="5" type="ORF">FB461_0634</name>
</gene>
<dbReference type="GO" id="GO:0003677">
    <property type="term" value="F:DNA binding"/>
    <property type="evidence" value="ECO:0007669"/>
    <property type="project" value="UniProtKB-KW"/>
</dbReference>
<feature type="domain" description="HTH marR-type" evidence="4">
    <location>
        <begin position="13"/>
        <end position="158"/>
    </location>
</feature>
<dbReference type="InterPro" id="IPR000835">
    <property type="entry name" value="HTH_MarR-typ"/>
</dbReference>
<dbReference type="RefSeq" id="WP_211349827.1">
    <property type="nucleotide sequence ID" value="NZ_BAAASV010000003.1"/>
</dbReference>
<proteinExistence type="predicted"/>
<keyword evidence="6" id="KW-1185">Reference proteome</keyword>
<dbReference type="SUPFAM" id="SSF46785">
    <property type="entry name" value="Winged helix' DNA-binding domain"/>
    <property type="match status" value="1"/>
</dbReference>
<dbReference type="InterPro" id="IPR036390">
    <property type="entry name" value="WH_DNA-bd_sf"/>
</dbReference>
<comment type="caution">
    <text evidence="5">The sequence shown here is derived from an EMBL/GenBank/DDBJ whole genome shotgun (WGS) entry which is preliminary data.</text>
</comment>
<dbReference type="InterPro" id="IPR023187">
    <property type="entry name" value="Tscrpt_reg_MarR-type_CS"/>
</dbReference>
<protein>
    <submittedName>
        <fullName evidence="5">MarR family transcriptional regulator</fullName>
    </submittedName>
</protein>
<dbReference type="PROSITE" id="PS01117">
    <property type="entry name" value="HTH_MARR_1"/>
    <property type="match status" value="1"/>
</dbReference>
<accession>A0A542ZUU9</accession>
<dbReference type="Proteomes" id="UP000315389">
    <property type="component" value="Unassembled WGS sequence"/>
</dbReference>
<evidence type="ECO:0000256" key="1">
    <source>
        <dbReference type="ARBA" id="ARBA00023015"/>
    </source>
</evidence>
<dbReference type="AlphaFoldDB" id="A0A542ZUU9"/>
<reference evidence="5 6" key="1">
    <citation type="submission" date="2019-06" db="EMBL/GenBank/DDBJ databases">
        <title>Sequencing the genomes of 1000 actinobacteria strains.</title>
        <authorList>
            <person name="Klenk H.-P."/>
        </authorList>
    </citation>
    <scope>NUCLEOTIDE SEQUENCE [LARGE SCALE GENOMIC DNA]</scope>
    <source>
        <strain evidence="5 6">DSM 4813</strain>
    </source>
</reference>
<evidence type="ECO:0000256" key="3">
    <source>
        <dbReference type="ARBA" id="ARBA00023163"/>
    </source>
</evidence>
<evidence type="ECO:0000256" key="2">
    <source>
        <dbReference type="ARBA" id="ARBA00023125"/>
    </source>
</evidence>
<keyword evidence="3" id="KW-0804">Transcription</keyword>
<dbReference type="Gene3D" id="1.10.10.10">
    <property type="entry name" value="Winged helix-like DNA-binding domain superfamily/Winged helix DNA-binding domain"/>
    <property type="match status" value="1"/>
</dbReference>
<dbReference type="InterPro" id="IPR036388">
    <property type="entry name" value="WH-like_DNA-bd_sf"/>
</dbReference>